<dbReference type="Proteomes" id="UP001149400">
    <property type="component" value="Unassembled WGS sequence"/>
</dbReference>
<evidence type="ECO:0000313" key="1">
    <source>
        <dbReference type="EMBL" id="MDD1791896.1"/>
    </source>
</evidence>
<accession>A0ABT5QV66</accession>
<keyword evidence="2" id="KW-1185">Reference proteome</keyword>
<dbReference type="InterPro" id="IPR009883">
    <property type="entry name" value="YgfX"/>
</dbReference>
<name>A0ABT5QV66_9GAMM</name>
<reference evidence="1" key="1">
    <citation type="submission" date="2021-12" db="EMBL/GenBank/DDBJ databases">
        <title>Enterovibrio ZSDZ35 sp. nov. and Enterovibrio ZSDZ42 sp. nov., isolated from coastal seawater in Qingdao.</title>
        <authorList>
            <person name="Zhang P."/>
        </authorList>
    </citation>
    <scope>NUCLEOTIDE SEQUENCE</scope>
    <source>
        <strain evidence="1">ZSDZ42</strain>
    </source>
</reference>
<dbReference type="Pfam" id="PF07254">
    <property type="entry name" value="Cpta_toxin"/>
    <property type="match status" value="1"/>
</dbReference>
<comment type="caution">
    <text evidence="1">The sequence shown here is derived from an EMBL/GenBank/DDBJ whole genome shotgun (WGS) entry which is preliminary data.</text>
</comment>
<organism evidence="1 2">
    <name type="scientific">Enterovibrio gelatinilyticus</name>
    <dbReference type="NCBI Taxonomy" id="2899819"/>
    <lineage>
        <taxon>Bacteria</taxon>
        <taxon>Pseudomonadati</taxon>
        <taxon>Pseudomonadota</taxon>
        <taxon>Gammaproteobacteria</taxon>
        <taxon>Vibrionales</taxon>
        <taxon>Vibrionaceae</taxon>
        <taxon>Enterovibrio</taxon>
    </lineage>
</organism>
<sequence>MRWGLVCLYVIPAVMLFVSTAVPLELSALLLSLLLSETHRRLASFAAFEGDFQLHSSGHCLYHGQSYHVARIAILSRYLIVLDLRTSDHRLRLPITYDAVPHDVFRHISRVSVSLKS</sequence>
<dbReference type="EMBL" id="JAJUBC010000002">
    <property type="protein sequence ID" value="MDD1791896.1"/>
    <property type="molecule type" value="Genomic_DNA"/>
</dbReference>
<proteinExistence type="predicted"/>
<protein>
    <submittedName>
        <fullName evidence="1">Uncharacterized protein</fullName>
    </submittedName>
</protein>
<gene>
    <name evidence="1" type="ORF">LRP50_01995</name>
</gene>
<evidence type="ECO:0000313" key="2">
    <source>
        <dbReference type="Proteomes" id="UP001149400"/>
    </source>
</evidence>